<evidence type="ECO:0000313" key="3">
    <source>
        <dbReference type="Proteomes" id="UP000317238"/>
    </source>
</evidence>
<dbReference type="SUPFAM" id="SSF53474">
    <property type="entry name" value="alpha/beta-Hydrolases"/>
    <property type="match status" value="1"/>
</dbReference>
<comment type="caution">
    <text evidence="2">The sequence shown here is derived from an EMBL/GenBank/DDBJ whole genome shotgun (WGS) entry which is preliminary data.</text>
</comment>
<dbReference type="RefSeq" id="WP_146439665.1">
    <property type="nucleotide sequence ID" value="NZ_SJPL01000001.1"/>
</dbReference>
<evidence type="ECO:0000256" key="1">
    <source>
        <dbReference type="ARBA" id="ARBA00022729"/>
    </source>
</evidence>
<accession>A0A5C5Y678</accession>
<keyword evidence="3" id="KW-1185">Reference proteome</keyword>
<dbReference type="InterPro" id="IPR050955">
    <property type="entry name" value="Plant_Biomass_Hydrol_Est"/>
</dbReference>
<proteinExistence type="predicted"/>
<sequence length="800" mass="90189">MNRIWFFVWSVILCGATLLRPTFVAAEQLVLLRNGMELRGNYIEIPTIDKNAFSGGGTTGGGALTIAMIDDGLKRTYVHRRGMVVRVNQIDPRGQAIEIWQPKHGSGTPVGGLGRIYGVSPLNAHGRREIFIRGPKGDTEAVLQGITELTPRYASLEALTGRPSYKWDMRVATSTISSDSLRSLFGSIFDQQSREERLKAVRFFISTERYADAKEELQRIKKDFPDANDGLDLDASITEMSEQIAMQYLQEAQTRLDAGQPQLASDILNRIPVGELSRERRLQVSDAKAAMTSQQQRVDEVRERLTEQVAQLPQHSADALQTWLDELARDFNPATLDRLSDYLRLGELDNLPLESRVALAVSGWIMGGGSGEQNLKVATSLIEVRDLVVEYLGETTAQRRTEILDRINRLEGGQPEYIARMLPLIPPALTYPDRAFVEDRVGLIAWPPQAQTDAPEIDSDPVTTDFQYEVQLPPEYDPRRSYPCIVALHPAGGSPRQQIIWWAGQYNEGLQQRVGLGSRHGFVVVAPRWNRPGQRSYEYTATEHHRVLSALRHAMRRVSIDSDRVFIAGHGHGGTAAWDIAVSHPDHWAGLIAISGEPDKTILHYDKNSRYIPKYFVIGEIDGSPPPLARNGAIYDDYLKPNDDSVVVEYRGRGNEHFFEESPDLFQWMQLSSHRRPAIPRDLELATMRPTDNYFWWLELNQMNDAVLVDPVLWENVRRAGSIDSKVNEGNQIRVKGPAKEFRIGLTPDMGIDLAEPIIVRYGTNSRASFDYDGGVQSMLDDVRSRADRRRPFWMFIQIP</sequence>
<dbReference type="Proteomes" id="UP000317238">
    <property type="component" value="Unassembled WGS sequence"/>
</dbReference>
<reference evidence="2 3" key="1">
    <citation type="submission" date="2019-02" db="EMBL/GenBank/DDBJ databases">
        <title>Deep-cultivation of Planctomycetes and their phenomic and genomic characterization uncovers novel biology.</title>
        <authorList>
            <person name="Wiegand S."/>
            <person name="Jogler M."/>
            <person name="Boedeker C."/>
            <person name="Pinto D."/>
            <person name="Vollmers J."/>
            <person name="Rivas-Marin E."/>
            <person name="Kohn T."/>
            <person name="Peeters S.H."/>
            <person name="Heuer A."/>
            <person name="Rast P."/>
            <person name="Oberbeckmann S."/>
            <person name="Bunk B."/>
            <person name="Jeske O."/>
            <person name="Meyerdierks A."/>
            <person name="Storesund J.E."/>
            <person name="Kallscheuer N."/>
            <person name="Luecker S."/>
            <person name="Lage O.M."/>
            <person name="Pohl T."/>
            <person name="Merkel B.J."/>
            <person name="Hornburger P."/>
            <person name="Mueller R.-W."/>
            <person name="Bruemmer F."/>
            <person name="Labrenz M."/>
            <person name="Spormann A.M."/>
            <person name="Op Den Camp H."/>
            <person name="Overmann J."/>
            <person name="Amann R."/>
            <person name="Jetten M.S.M."/>
            <person name="Mascher T."/>
            <person name="Medema M.H."/>
            <person name="Devos D.P."/>
            <person name="Kaster A.-K."/>
            <person name="Ovreas L."/>
            <person name="Rohde M."/>
            <person name="Galperin M.Y."/>
            <person name="Jogler C."/>
        </authorList>
    </citation>
    <scope>NUCLEOTIDE SEQUENCE [LARGE SCALE GENOMIC DNA]</scope>
    <source>
        <strain evidence="2 3">Pan14r</strain>
    </source>
</reference>
<dbReference type="GO" id="GO:0016787">
    <property type="term" value="F:hydrolase activity"/>
    <property type="evidence" value="ECO:0007669"/>
    <property type="project" value="UniProtKB-KW"/>
</dbReference>
<gene>
    <name evidence="2" type="ORF">Pan14r_35170</name>
</gene>
<keyword evidence="2" id="KW-0378">Hydrolase</keyword>
<protein>
    <submittedName>
        <fullName evidence="2">Alpha/beta hydrolase family protein</fullName>
    </submittedName>
</protein>
<dbReference type="EMBL" id="SJPL01000001">
    <property type="protein sequence ID" value="TWT71207.1"/>
    <property type="molecule type" value="Genomic_DNA"/>
</dbReference>
<evidence type="ECO:0000313" key="2">
    <source>
        <dbReference type="EMBL" id="TWT71207.1"/>
    </source>
</evidence>
<name>A0A5C5Y678_9PLAN</name>
<dbReference type="InterPro" id="IPR029058">
    <property type="entry name" value="AB_hydrolase_fold"/>
</dbReference>
<dbReference type="PANTHER" id="PTHR43037:SF1">
    <property type="entry name" value="BLL1128 PROTEIN"/>
    <property type="match status" value="1"/>
</dbReference>
<keyword evidence="1" id="KW-0732">Signal</keyword>
<dbReference type="OrthoDB" id="1955879at2"/>
<dbReference type="PANTHER" id="PTHR43037">
    <property type="entry name" value="UNNAMED PRODUCT-RELATED"/>
    <property type="match status" value="1"/>
</dbReference>
<organism evidence="2 3">
    <name type="scientific">Crateriforma conspicua</name>
    <dbReference type="NCBI Taxonomy" id="2527996"/>
    <lineage>
        <taxon>Bacteria</taxon>
        <taxon>Pseudomonadati</taxon>
        <taxon>Planctomycetota</taxon>
        <taxon>Planctomycetia</taxon>
        <taxon>Planctomycetales</taxon>
        <taxon>Planctomycetaceae</taxon>
        <taxon>Crateriforma</taxon>
    </lineage>
</organism>
<dbReference type="AlphaFoldDB" id="A0A5C5Y678"/>
<dbReference type="Gene3D" id="3.40.50.1820">
    <property type="entry name" value="alpha/beta hydrolase"/>
    <property type="match status" value="1"/>
</dbReference>